<dbReference type="Proteomes" id="UP001156691">
    <property type="component" value="Unassembled WGS sequence"/>
</dbReference>
<sequence>MHMRRTSLALILGLLGANVAEAQESFVLSDIIDEVRVGVHAHNAHYSLWPVYVGEWDLGNIHDVSFDVLFHSPQVDAFRWIGSPRPELGTTINFSGLESTFHAGLTWQVPVFETPFFLEGTFGAALHNGYLTSAPEGRKNLGCRINFYERFGVGVNITENATALLTYEHMSNAELCEANGGYSNFGLRVGMKF</sequence>
<keyword evidence="1" id="KW-0732">Signal</keyword>
<accession>A0ABQ5W2R5</accession>
<dbReference type="InterPro" id="IPR018550">
    <property type="entry name" value="Lipid-A_deacylase-rel"/>
</dbReference>
<proteinExistence type="predicted"/>
<keyword evidence="3" id="KW-1185">Reference proteome</keyword>
<dbReference type="Gene3D" id="2.40.160.20">
    <property type="match status" value="1"/>
</dbReference>
<evidence type="ECO:0000313" key="2">
    <source>
        <dbReference type="EMBL" id="GLQ54380.1"/>
    </source>
</evidence>
<reference evidence="3" key="1">
    <citation type="journal article" date="2019" name="Int. J. Syst. Evol. Microbiol.">
        <title>The Global Catalogue of Microorganisms (GCM) 10K type strain sequencing project: providing services to taxonomists for standard genome sequencing and annotation.</title>
        <authorList>
            <consortium name="The Broad Institute Genomics Platform"/>
            <consortium name="The Broad Institute Genome Sequencing Center for Infectious Disease"/>
            <person name="Wu L."/>
            <person name="Ma J."/>
        </authorList>
    </citation>
    <scope>NUCLEOTIDE SEQUENCE [LARGE SCALE GENOMIC DNA]</scope>
    <source>
        <strain evidence="3">NBRC 112416</strain>
    </source>
</reference>
<gene>
    <name evidence="2" type="ORF">GCM10010862_16390</name>
</gene>
<evidence type="ECO:0000256" key="1">
    <source>
        <dbReference type="SAM" id="SignalP"/>
    </source>
</evidence>
<comment type="caution">
    <text evidence="2">The sequence shown here is derived from an EMBL/GenBank/DDBJ whole genome shotgun (WGS) entry which is preliminary data.</text>
</comment>
<feature type="chain" id="PRO_5045239740" description="Acyloxyacyl hydrolase" evidence="1">
    <location>
        <begin position="23"/>
        <end position="193"/>
    </location>
</feature>
<dbReference type="Pfam" id="PF09411">
    <property type="entry name" value="PagL"/>
    <property type="match status" value="1"/>
</dbReference>
<organism evidence="2 3">
    <name type="scientific">Devosia nitrariae</name>
    <dbReference type="NCBI Taxonomy" id="2071872"/>
    <lineage>
        <taxon>Bacteria</taxon>
        <taxon>Pseudomonadati</taxon>
        <taxon>Pseudomonadota</taxon>
        <taxon>Alphaproteobacteria</taxon>
        <taxon>Hyphomicrobiales</taxon>
        <taxon>Devosiaceae</taxon>
        <taxon>Devosia</taxon>
    </lineage>
</organism>
<feature type="signal peptide" evidence="1">
    <location>
        <begin position="1"/>
        <end position="22"/>
    </location>
</feature>
<dbReference type="EMBL" id="BSNS01000007">
    <property type="protein sequence ID" value="GLQ54380.1"/>
    <property type="molecule type" value="Genomic_DNA"/>
</dbReference>
<evidence type="ECO:0008006" key="4">
    <source>
        <dbReference type="Google" id="ProtNLM"/>
    </source>
</evidence>
<evidence type="ECO:0000313" key="3">
    <source>
        <dbReference type="Proteomes" id="UP001156691"/>
    </source>
</evidence>
<protein>
    <recommendedName>
        <fullName evidence="4">Acyloxyacyl hydrolase</fullName>
    </recommendedName>
</protein>
<name>A0ABQ5W2R5_9HYPH</name>